<dbReference type="RefSeq" id="XP_009034538.1">
    <property type="nucleotide sequence ID" value="XM_009036290.1"/>
</dbReference>
<dbReference type="KEGG" id="aaf:AURANDRAFT_62286"/>
<name>F0Y1A9_AURAN</name>
<dbReference type="Proteomes" id="UP000002729">
    <property type="component" value="Unassembled WGS sequence"/>
</dbReference>
<feature type="chain" id="PRO_5003260619" evidence="2">
    <location>
        <begin position="19"/>
        <end position="279"/>
    </location>
</feature>
<keyword evidence="1" id="KW-0812">Transmembrane</keyword>
<accession>F0Y1A9</accession>
<feature type="transmembrane region" description="Helical" evidence="1">
    <location>
        <begin position="122"/>
        <end position="140"/>
    </location>
</feature>
<keyword evidence="2" id="KW-0732">Signal</keyword>
<keyword evidence="1" id="KW-1133">Transmembrane helix</keyword>
<dbReference type="InParanoid" id="F0Y1A9"/>
<feature type="signal peptide" evidence="2">
    <location>
        <begin position="1"/>
        <end position="18"/>
    </location>
</feature>
<keyword evidence="4" id="KW-1185">Reference proteome</keyword>
<organism evidence="4">
    <name type="scientific">Aureococcus anophagefferens</name>
    <name type="common">Harmful bloom alga</name>
    <dbReference type="NCBI Taxonomy" id="44056"/>
    <lineage>
        <taxon>Eukaryota</taxon>
        <taxon>Sar</taxon>
        <taxon>Stramenopiles</taxon>
        <taxon>Ochrophyta</taxon>
        <taxon>Pelagophyceae</taxon>
        <taxon>Pelagomonadales</taxon>
        <taxon>Pelagomonadaceae</taxon>
        <taxon>Aureococcus</taxon>
    </lineage>
</organism>
<protein>
    <submittedName>
        <fullName evidence="3">Expressed protein</fullName>
    </submittedName>
</protein>
<evidence type="ECO:0000256" key="1">
    <source>
        <dbReference type="SAM" id="Phobius"/>
    </source>
</evidence>
<dbReference type="EMBL" id="GL833123">
    <property type="protein sequence ID" value="EGB10973.1"/>
    <property type="molecule type" value="Genomic_DNA"/>
</dbReference>
<evidence type="ECO:0000313" key="4">
    <source>
        <dbReference type="Proteomes" id="UP000002729"/>
    </source>
</evidence>
<dbReference type="AlphaFoldDB" id="F0Y1A9"/>
<evidence type="ECO:0000313" key="3">
    <source>
        <dbReference type="EMBL" id="EGB10973.1"/>
    </source>
</evidence>
<keyword evidence="1" id="KW-0472">Membrane</keyword>
<sequence length="279" mass="30481">MTSVLVALVAATELGVLMTPDLNVAMRSVGRCASDAGMGSRFAIFTQGVDEENRAFNYASLAKVVAPALSEIEAFSRKMVGPALHASVRVLVNGPTKRAADALGRHADKRMWRKKYPWLKQVRLIVATAACIVHFTIMVMDDKGRAVPSFGVFASVFKDVAAYEAYFLVATSAGQAAVGYINVKGKRLALKVFHRIVGIDYWRNVLVLTWLVNDDQEADETRRRLKTHLLDASALPESTLVAPSPEALRAWLLRHNRSEYVATGEAARLATNLRARGGA</sequence>
<reference evidence="3 4" key="1">
    <citation type="journal article" date="2011" name="Proc. Natl. Acad. Sci. U.S.A.">
        <title>Niche of harmful alga Aureococcus anophagefferens revealed through ecogenomics.</title>
        <authorList>
            <person name="Gobler C.J."/>
            <person name="Berry D.L."/>
            <person name="Dyhrman S.T."/>
            <person name="Wilhelm S.W."/>
            <person name="Salamov A."/>
            <person name="Lobanov A.V."/>
            <person name="Zhang Y."/>
            <person name="Collier J.L."/>
            <person name="Wurch L.L."/>
            <person name="Kustka A.B."/>
            <person name="Dill B.D."/>
            <person name="Shah M."/>
            <person name="VerBerkmoes N.C."/>
            <person name="Kuo A."/>
            <person name="Terry A."/>
            <person name="Pangilinan J."/>
            <person name="Lindquist E.A."/>
            <person name="Lucas S."/>
            <person name="Paulsen I.T."/>
            <person name="Hattenrath-Lehmann T.K."/>
            <person name="Talmage S.C."/>
            <person name="Walker E.A."/>
            <person name="Koch F."/>
            <person name="Burson A.M."/>
            <person name="Marcoval M.A."/>
            <person name="Tang Y.Z."/>
            <person name="Lecleir G.R."/>
            <person name="Coyne K.J."/>
            <person name="Berg G.M."/>
            <person name="Bertrand E.M."/>
            <person name="Saito M.A."/>
            <person name="Gladyshev V.N."/>
            <person name="Grigoriev I.V."/>
        </authorList>
    </citation>
    <scope>NUCLEOTIDE SEQUENCE [LARGE SCALE GENOMIC DNA]</scope>
    <source>
        <strain evidence="4">CCMP 1984</strain>
    </source>
</reference>
<dbReference type="GeneID" id="20223821"/>
<proteinExistence type="predicted"/>
<evidence type="ECO:0000256" key="2">
    <source>
        <dbReference type="SAM" id="SignalP"/>
    </source>
</evidence>
<feature type="transmembrane region" description="Helical" evidence="1">
    <location>
        <begin position="160"/>
        <end position="181"/>
    </location>
</feature>
<gene>
    <name evidence="3" type="ORF">AURANDRAFT_62286</name>
</gene>